<evidence type="ECO:0000313" key="3">
    <source>
        <dbReference type="EMBL" id="QEM07244.1"/>
    </source>
</evidence>
<protein>
    <submittedName>
        <fullName evidence="3">DUF4099 domain-containing protein</fullName>
    </submittedName>
</protein>
<name>A0AAE6JK59_9SPHI</name>
<dbReference type="EMBL" id="CP043451">
    <property type="protein sequence ID" value="QEM07244.1"/>
    <property type="molecule type" value="Genomic_DNA"/>
</dbReference>
<evidence type="ECO:0000313" key="4">
    <source>
        <dbReference type="Proteomes" id="UP000250557"/>
    </source>
</evidence>
<reference evidence="3 4" key="1">
    <citation type="submission" date="2019-08" db="EMBL/GenBank/DDBJ databases">
        <title>Comparative genome analysis confer to the adaptation heavy metal polluted environment.</title>
        <authorList>
            <person name="Li Y."/>
        </authorList>
    </citation>
    <scope>NUCLEOTIDE SEQUENCE [LARGE SCALE GENOMIC DNA]</scope>
    <source>
        <strain evidence="3 4">P2</strain>
    </source>
</reference>
<organism evidence="3 4">
    <name type="scientific">Mucilaginibacter rubeus</name>
    <dbReference type="NCBI Taxonomy" id="2027860"/>
    <lineage>
        <taxon>Bacteria</taxon>
        <taxon>Pseudomonadati</taxon>
        <taxon>Bacteroidota</taxon>
        <taxon>Sphingobacteriia</taxon>
        <taxon>Sphingobacteriales</taxon>
        <taxon>Sphingobacteriaceae</taxon>
        <taxon>Mucilaginibacter</taxon>
    </lineage>
</organism>
<feature type="compositionally biased region" description="Basic and acidic residues" evidence="1">
    <location>
        <begin position="265"/>
        <end position="274"/>
    </location>
</feature>
<evidence type="ECO:0000259" key="2">
    <source>
        <dbReference type="Pfam" id="PF13351"/>
    </source>
</evidence>
<dbReference type="AlphaFoldDB" id="A0AAE6JK59"/>
<sequence>MRTCMVLNKCITWNDNMNLISYNENKLPIEDLETIGLAAGGQLLLNVDDLKALLSGRRTGLMQLHNLQAENIHIKTLDAKISLAPDENGKLDLLIHPVYRKAVTPSFLEDNEAELLQKGEVENFQKITIDDKGNKKELLVEYDADTREFIVSDTDKILAPDMVNGEFLTPAQKENYRKGKQVELPDHTVFNYSGKDTHGIRSNKIALIASILIDGGLSYVLYKGLNALFNKKRDAKEAEKLSPGYHNAVKDMQNQQRQAIPQVGRTDRAEEQSR</sequence>
<proteinExistence type="predicted"/>
<accession>A0AAE6JK59</accession>
<dbReference type="Pfam" id="PF13351">
    <property type="entry name" value="DUF4099"/>
    <property type="match status" value="1"/>
</dbReference>
<dbReference type="Proteomes" id="UP000250557">
    <property type="component" value="Chromosome"/>
</dbReference>
<evidence type="ECO:0000256" key="1">
    <source>
        <dbReference type="SAM" id="MobiDB-lite"/>
    </source>
</evidence>
<feature type="region of interest" description="Disordered" evidence="1">
    <location>
        <begin position="239"/>
        <end position="274"/>
    </location>
</feature>
<dbReference type="InterPro" id="IPR025343">
    <property type="entry name" value="DUF4099"/>
</dbReference>
<feature type="domain" description="DUF4099" evidence="2">
    <location>
        <begin position="22"/>
        <end position="101"/>
    </location>
</feature>
<gene>
    <name evidence="3" type="ORF">DIU31_028475</name>
</gene>